<dbReference type="EMBL" id="CP001683">
    <property type="protein sequence ID" value="ACU98589.1"/>
    <property type="molecule type" value="Genomic_DNA"/>
</dbReference>
<name>C7MQR2_SACVD</name>
<evidence type="ECO:0000313" key="1">
    <source>
        <dbReference type="EMBL" id="ACU98589.1"/>
    </source>
</evidence>
<reference evidence="1 2" key="1">
    <citation type="journal article" date="2009" name="Stand. Genomic Sci.">
        <title>Complete genome sequence of Saccharomonospora viridis type strain (P101).</title>
        <authorList>
            <person name="Pati A."/>
            <person name="Sikorski J."/>
            <person name="Nolan M."/>
            <person name="Lapidus A."/>
            <person name="Copeland A."/>
            <person name="Glavina Del Rio T."/>
            <person name="Lucas S."/>
            <person name="Chen F."/>
            <person name="Tice H."/>
            <person name="Pitluck S."/>
            <person name="Cheng J.F."/>
            <person name="Chertkov O."/>
            <person name="Brettin T."/>
            <person name="Han C."/>
            <person name="Detter J.C."/>
            <person name="Kuske C."/>
            <person name="Bruce D."/>
            <person name="Goodwin L."/>
            <person name="Chain P."/>
            <person name="D'haeseleer P."/>
            <person name="Chen A."/>
            <person name="Palaniappan K."/>
            <person name="Ivanova N."/>
            <person name="Mavromatis K."/>
            <person name="Mikhailova N."/>
            <person name="Rohde M."/>
            <person name="Tindall B.J."/>
            <person name="Goker M."/>
            <person name="Bristow J."/>
            <person name="Eisen J.A."/>
            <person name="Markowitz V."/>
            <person name="Hugenholtz P."/>
            <person name="Kyrpides N.C."/>
            <person name="Klenk H.P."/>
        </authorList>
    </citation>
    <scope>NUCLEOTIDE SEQUENCE [LARGE SCALE GENOMIC DNA]</scope>
    <source>
        <strain evidence="2">ATCC 15386 / DSM 43017 / JCM 3036 / NBRC 12207 / P101</strain>
    </source>
</reference>
<dbReference type="Proteomes" id="UP000000841">
    <property type="component" value="Chromosome"/>
</dbReference>
<dbReference type="AlphaFoldDB" id="C7MQR2"/>
<sequence>MIDLLPLQLQVAVRDVEQRLLHTLIGHPLSELLQLPGLLLGPGRHRLGVHVDAQIDDLQRLSAHRRLVPGGLDLLHGRVHLVTAHQHEP</sequence>
<evidence type="ECO:0000313" key="2">
    <source>
        <dbReference type="Proteomes" id="UP000000841"/>
    </source>
</evidence>
<organism evidence="1 2">
    <name type="scientific">Saccharomonospora viridis (strain ATCC 15386 / DSM 43017 / JCM 3036 / CCUG 5913 / NBRC 12207 / NCIMB 9602 / P101)</name>
    <name type="common">Thermoactinomyces viridis</name>
    <dbReference type="NCBI Taxonomy" id="471857"/>
    <lineage>
        <taxon>Bacteria</taxon>
        <taxon>Bacillati</taxon>
        <taxon>Actinomycetota</taxon>
        <taxon>Actinomycetes</taxon>
        <taxon>Pseudonocardiales</taxon>
        <taxon>Pseudonocardiaceae</taxon>
        <taxon>Saccharomonospora</taxon>
    </lineage>
</organism>
<keyword evidence="2" id="KW-1185">Reference proteome</keyword>
<protein>
    <submittedName>
        <fullName evidence="1">Uncharacterized protein</fullName>
    </submittedName>
</protein>
<gene>
    <name evidence="1" type="ordered locus">Svir_36360</name>
</gene>
<dbReference type="STRING" id="471857.Svir_36360"/>
<dbReference type="KEGG" id="svi:Svir_36360"/>
<dbReference type="HOGENOM" id="CLU_2452814_0_0_11"/>
<accession>C7MQR2</accession>
<proteinExistence type="predicted"/>